<dbReference type="InterPro" id="IPR015422">
    <property type="entry name" value="PyrdxlP-dep_Trfase_small"/>
</dbReference>
<keyword evidence="6" id="KW-1185">Reference proteome</keyword>
<dbReference type="InterPro" id="IPR050103">
    <property type="entry name" value="Class-III_PLP-dep_AT"/>
</dbReference>
<dbReference type="GO" id="GO:0030170">
    <property type="term" value="F:pyridoxal phosphate binding"/>
    <property type="evidence" value="ECO:0007669"/>
    <property type="project" value="InterPro"/>
</dbReference>
<evidence type="ECO:0000313" key="6">
    <source>
        <dbReference type="Proteomes" id="UP001190700"/>
    </source>
</evidence>
<evidence type="ECO:0008006" key="7">
    <source>
        <dbReference type="Google" id="ProtNLM"/>
    </source>
</evidence>
<keyword evidence="3" id="KW-0032">Aminotransferase</keyword>
<evidence type="ECO:0000256" key="4">
    <source>
        <dbReference type="ARBA" id="ARBA00022679"/>
    </source>
</evidence>
<dbReference type="EMBL" id="LGRX02006232">
    <property type="protein sequence ID" value="KAK3277153.1"/>
    <property type="molecule type" value="Genomic_DNA"/>
</dbReference>
<dbReference type="PANTHER" id="PTHR11986:SF79">
    <property type="entry name" value="ACETYLORNITHINE AMINOTRANSFERASE, MITOCHONDRIAL"/>
    <property type="match status" value="1"/>
</dbReference>
<dbReference type="SUPFAM" id="SSF53383">
    <property type="entry name" value="PLP-dependent transferases"/>
    <property type="match status" value="1"/>
</dbReference>
<dbReference type="Pfam" id="PF00202">
    <property type="entry name" value="Aminotran_3"/>
    <property type="match status" value="1"/>
</dbReference>
<sequence length="137" mass="14072">AILMTEDVASSILPGDHGSTFAGGPLVTHAAIAVFDRVQEEDFLDAVEARGHQLRDGLAEALQGNAHVVAVRGLGLMVGIELDQPAGPVMTACRDDGLLVLTAGAGNVVRLLPPLIVKKEEVDSAVSTLAKAISALS</sequence>
<comment type="caution">
    <text evidence="5">The sequence shown here is derived from an EMBL/GenBank/DDBJ whole genome shotgun (WGS) entry which is preliminary data.</text>
</comment>
<protein>
    <recommendedName>
        <fullName evidence="7">Acetylornithine transaminase</fullName>
    </recommendedName>
</protein>
<dbReference type="GO" id="GO:0008483">
    <property type="term" value="F:transaminase activity"/>
    <property type="evidence" value="ECO:0007669"/>
    <property type="project" value="UniProtKB-KW"/>
</dbReference>
<dbReference type="GO" id="GO:0009570">
    <property type="term" value="C:chloroplast stroma"/>
    <property type="evidence" value="ECO:0007669"/>
    <property type="project" value="TreeGrafter"/>
</dbReference>
<dbReference type="InterPro" id="IPR015424">
    <property type="entry name" value="PyrdxlP-dep_Trfase"/>
</dbReference>
<feature type="non-terminal residue" evidence="5">
    <location>
        <position position="1"/>
    </location>
</feature>
<comment type="similarity">
    <text evidence="2">Belongs to the class-III pyridoxal-phosphate-dependent aminotransferase family.</text>
</comment>
<evidence type="ECO:0000256" key="3">
    <source>
        <dbReference type="ARBA" id="ARBA00022576"/>
    </source>
</evidence>
<keyword evidence="4" id="KW-0808">Transferase</keyword>
<organism evidence="5 6">
    <name type="scientific">Cymbomonas tetramitiformis</name>
    <dbReference type="NCBI Taxonomy" id="36881"/>
    <lineage>
        <taxon>Eukaryota</taxon>
        <taxon>Viridiplantae</taxon>
        <taxon>Chlorophyta</taxon>
        <taxon>Pyramimonadophyceae</taxon>
        <taxon>Pyramimonadales</taxon>
        <taxon>Pyramimonadaceae</taxon>
        <taxon>Cymbomonas</taxon>
    </lineage>
</organism>
<reference evidence="5 6" key="1">
    <citation type="journal article" date="2015" name="Genome Biol. Evol.">
        <title>Comparative Genomics of a Bacterivorous Green Alga Reveals Evolutionary Causalities and Consequences of Phago-Mixotrophic Mode of Nutrition.</title>
        <authorList>
            <person name="Burns J.A."/>
            <person name="Paasch A."/>
            <person name="Narechania A."/>
            <person name="Kim E."/>
        </authorList>
    </citation>
    <scope>NUCLEOTIDE SEQUENCE [LARGE SCALE GENOMIC DNA]</scope>
    <source>
        <strain evidence="5 6">PLY_AMNH</strain>
    </source>
</reference>
<name>A0AAE0GFL2_9CHLO</name>
<dbReference type="PANTHER" id="PTHR11986">
    <property type="entry name" value="AMINOTRANSFERASE CLASS III"/>
    <property type="match status" value="1"/>
</dbReference>
<accession>A0AAE0GFL2</accession>
<dbReference type="AlphaFoldDB" id="A0AAE0GFL2"/>
<evidence type="ECO:0000256" key="2">
    <source>
        <dbReference type="ARBA" id="ARBA00008954"/>
    </source>
</evidence>
<dbReference type="Gene3D" id="3.90.1150.10">
    <property type="entry name" value="Aspartate Aminotransferase, domain 1"/>
    <property type="match status" value="1"/>
</dbReference>
<gene>
    <name evidence="5" type="ORF">CYMTET_14821</name>
</gene>
<dbReference type="InterPro" id="IPR005814">
    <property type="entry name" value="Aminotrans_3"/>
</dbReference>
<evidence type="ECO:0000313" key="5">
    <source>
        <dbReference type="EMBL" id="KAK3277153.1"/>
    </source>
</evidence>
<dbReference type="GO" id="GO:0042802">
    <property type="term" value="F:identical protein binding"/>
    <property type="evidence" value="ECO:0007669"/>
    <property type="project" value="TreeGrafter"/>
</dbReference>
<dbReference type="Proteomes" id="UP001190700">
    <property type="component" value="Unassembled WGS sequence"/>
</dbReference>
<proteinExistence type="inferred from homology"/>
<comment type="cofactor">
    <cofactor evidence="1">
        <name>pyridoxal 5'-phosphate</name>
        <dbReference type="ChEBI" id="CHEBI:597326"/>
    </cofactor>
</comment>
<evidence type="ECO:0000256" key="1">
    <source>
        <dbReference type="ARBA" id="ARBA00001933"/>
    </source>
</evidence>